<dbReference type="PANTHER" id="PTHR40590:SF1">
    <property type="entry name" value="CYTOPLASMIC PROTEIN"/>
    <property type="match status" value="1"/>
</dbReference>
<protein>
    <submittedName>
        <fullName evidence="1">TraB/GumN family protein</fullName>
    </submittedName>
</protein>
<organism evidence="1 2">
    <name type="scientific">Candidatus Opimibacter skivensis</name>
    <dbReference type="NCBI Taxonomy" id="2982028"/>
    <lineage>
        <taxon>Bacteria</taxon>
        <taxon>Pseudomonadati</taxon>
        <taxon>Bacteroidota</taxon>
        <taxon>Saprospiria</taxon>
        <taxon>Saprospirales</taxon>
        <taxon>Saprospiraceae</taxon>
        <taxon>Candidatus Opimibacter</taxon>
    </lineage>
</organism>
<dbReference type="AlphaFoldDB" id="A0A9D7SYD9"/>
<reference evidence="1 2" key="1">
    <citation type="submission" date="2020-10" db="EMBL/GenBank/DDBJ databases">
        <title>Connecting structure to function with the recovery of over 1000 high-quality activated sludge metagenome-assembled genomes encoding full-length rRNA genes using long-read sequencing.</title>
        <authorList>
            <person name="Singleton C.M."/>
            <person name="Petriglieri F."/>
            <person name="Kristensen J.M."/>
            <person name="Kirkegaard R.H."/>
            <person name="Michaelsen T.Y."/>
            <person name="Andersen M.H."/>
            <person name="Karst S.M."/>
            <person name="Dueholm M.S."/>
            <person name="Nielsen P.H."/>
            <person name="Albertsen M."/>
        </authorList>
    </citation>
    <scope>NUCLEOTIDE SEQUENCE [LARGE SCALE GENOMIC DNA]</scope>
    <source>
        <strain evidence="1">Ribe_18-Q3-R11-54_MAXAC.273</strain>
    </source>
</reference>
<dbReference type="PANTHER" id="PTHR40590">
    <property type="entry name" value="CYTOPLASMIC PROTEIN-RELATED"/>
    <property type="match status" value="1"/>
</dbReference>
<evidence type="ECO:0000313" key="1">
    <source>
        <dbReference type="EMBL" id="MBK9984248.1"/>
    </source>
</evidence>
<dbReference type="InterPro" id="IPR002816">
    <property type="entry name" value="TraB/PrgY/GumN_fam"/>
</dbReference>
<dbReference type="InterPro" id="IPR047111">
    <property type="entry name" value="YbaP-like"/>
</dbReference>
<sequence length="260" mass="29488">MSAQSLLWSITPPEGKASWLFGTMHIRDERAYQLSKSLYPLILAADTFIGEMDMNASMIPMEHADYDARNHMSETAFKKLHHQLLKSFQINLAIYNHLHPLMIMSVISNSVLQAEHQISLDEHLWAYAKQNGKVMMGLESYEEQFRILHAIDAVPLYAQIQKIGRHPSGVRKHTARGLNLYIQGKIHELYILSKSSMHDLRKKIIYKRNEKMADVITQLDTSSQYFITVGAGHLSGKTGILSSLKKAGWSVKSSGNLLEL</sequence>
<dbReference type="CDD" id="cd14789">
    <property type="entry name" value="Tiki"/>
    <property type="match status" value="1"/>
</dbReference>
<evidence type="ECO:0000313" key="2">
    <source>
        <dbReference type="Proteomes" id="UP000808337"/>
    </source>
</evidence>
<proteinExistence type="predicted"/>
<dbReference type="EMBL" id="JADKGY010000029">
    <property type="protein sequence ID" value="MBK9984248.1"/>
    <property type="molecule type" value="Genomic_DNA"/>
</dbReference>
<accession>A0A9D7SYD9</accession>
<gene>
    <name evidence="1" type="ORF">IPP15_18065</name>
</gene>
<comment type="caution">
    <text evidence="1">The sequence shown here is derived from an EMBL/GenBank/DDBJ whole genome shotgun (WGS) entry which is preliminary data.</text>
</comment>
<dbReference type="Proteomes" id="UP000808337">
    <property type="component" value="Unassembled WGS sequence"/>
</dbReference>
<name>A0A9D7SYD9_9BACT</name>
<dbReference type="Pfam" id="PF01963">
    <property type="entry name" value="TraB_PrgY_gumN"/>
    <property type="match status" value="1"/>
</dbReference>